<dbReference type="RefSeq" id="WP_035627189.1">
    <property type="nucleotide sequence ID" value="NZ_JBEWQG010000012.1"/>
</dbReference>
<dbReference type="EMBL" id="JPRM01000042">
    <property type="protein sequence ID" value="KFF10096.1"/>
    <property type="molecule type" value="Genomic_DNA"/>
</dbReference>
<organism evidence="2 4">
    <name type="scientific">Flavobacterium hydatis</name>
    <name type="common">Cytophaga aquatilis</name>
    <dbReference type="NCBI Taxonomy" id="991"/>
    <lineage>
        <taxon>Bacteria</taxon>
        <taxon>Pseudomonadati</taxon>
        <taxon>Bacteroidota</taxon>
        <taxon>Flavobacteriia</taxon>
        <taxon>Flavobacteriales</taxon>
        <taxon>Flavobacteriaceae</taxon>
        <taxon>Flavobacterium</taxon>
    </lineage>
</organism>
<evidence type="ECO:0000313" key="2">
    <source>
        <dbReference type="EMBL" id="KFF10096.1"/>
    </source>
</evidence>
<feature type="transmembrane region" description="Helical" evidence="1">
    <location>
        <begin position="48"/>
        <end position="70"/>
    </location>
</feature>
<proteinExistence type="predicted"/>
<feature type="transmembrane region" description="Helical" evidence="1">
    <location>
        <begin position="104"/>
        <end position="131"/>
    </location>
</feature>
<dbReference type="EMBL" id="MUGY01000028">
    <property type="protein sequence ID" value="OXA90353.1"/>
    <property type="molecule type" value="Genomic_DNA"/>
</dbReference>
<keyword evidence="1" id="KW-0472">Membrane</keyword>
<feature type="transmembrane region" description="Helical" evidence="1">
    <location>
        <begin position="151"/>
        <end position="168"/>
    </location>
</feature>
<accession>A0A086A082</accession>
<comment type="caution">
    <text evidence="2">The sequence shown here is derived from an EMBL/GenBank/DDBJ whole genome shotgun (WGS) entry which is preliminary data.</text>
</comment>
<keyword evidence="1" id="KW-1133">Transmembrane helix</keyword>
<dbReference type="AlphaFoldDB" id="A0A086A082"/>
<feature type="transmembrane region" description="Helical" evidence="1">
    <location>
        <begin position="221"/>
        <end position="240"/>
    </location>
</feature>
<keyword evidence="5" id="KW-1185">Reference proteome</keyword>
<dbReference type="OrthoDB" id="1381373at2"/>
<dbReference type="Proteomes" id="UP000028712">
    <property type="component" value="Unassembled WGS sequence"/>
</dbReference>
<feature type="transmembrane region" description="Helical" evidence="1">
    <location>
        <begin position="189"/>
        <end position="209"/>
    </location>
</feature>
<evidence type="ECO:0000313" key="4">
    <source>
        <dbReference type="Proteomes" id="UP000028712"/>
    </source>
</evidence>
<sequence length="249" mass="29283">MNSITKKHSFFFITIFIFNLSYSILYLFKFYSKDFYEKEGADIMNLLFFQVSSIILLIFFAILNPLNLFIQTKKGIENRIKQKKEYFDIKGYNIISLSNKLTPFLITFLFTLFNTFIIILLILTISLIGIPVLEVLKFPFRFARNLNESELYYGVYSFLFLNIGYILFNPKKSAELYLLKFKVYINSGIVAFCICAFFILFNMFFYFSAQDVSNDVFTDKAKIAYAMFFNIAFVANNYLAEKGYLKIDD</sequence>
<keyword evidence="1" id="KW-0812">Transmembrane</keyword>
<name>A0A086A082_FLAHY</name>
<dbReference type="Proteomes" id="UP000198424">
    <property type="component" value="Unassembled WGS sequence"/>
</dbReference>
<evidence type="ECO:0000256" key="1">
    <source>
        <dbReference type="SAM" id="Phobius"/>
    </source>
</evidence>
<evidence type="ECO:0000313" key="5">
    <source>
        <dbReference type="Proteomes" id="UP000198424"/>
    </source>
</evidence>
<dbReference type="STRING" id="991.IW20_21740"/>
<evidence type="ECO:0000313" key="3">
    <source>
        <dbReference type="EMBL" id="OXA90353.1"/>
    </source>
</evidence>
<reference evidence="2 4" key="1">
    <citation type="submission" date="2014-07" db="EMBL/GenBank/DDBJ databases">
        <title>Genome of Flavobacterium hydatis DSM 2063.</title>
        <authorList>
            <person name="Pipes S.E."/>
            <person name="Stropko S.J."/>
            <person name="Newman J.D."/>
        </authorList>
    </citation>
    <scope>NUCLEOTIDE SEQUENCE [LARGE SCALE GENOMIC DNA]</scope>
    <source>
        <strain evidence="2 4">DSM 2063</strain>
    </source>
</reference>
<protein>
    <submittedName>
        <fullName evidence="2">Uncharacterized protein</fullName>
    </submittedName>
</protein>
<gene>
    <name evidence="3" type="ORF">B0A62_20035</name>
    <name evidence="2" type="ORF">IW20_21740</name>
</gene>
<feature type="transmembrane region" description="Helical" evidence="1">
    <location>
        <begin position="9"/>
        <end position="28"/>
    </location>
</feature>
<reference evidence="3 5" key="2">
    <citation type="submission" date="2016-11" db="EMBL/GenBank/DDBJ databases">
        <title>Whole genomes of Flavobacteriaceae.</title>
        <authorList>
            <person name="Stine C."/>
            <person name="Li C."/>
            <person name="Tadesse D."/>
        </authorList>
    </citation>
    <scope>NUCLEOTIDE SEQUENCE [LARGE SCALE GENOMIC DNA]</scope>
    <source>
        <strain evidence="3 5">ATCC 29551</strain>
    </source>
</reference>